<dbReference type="GO" id="GO:0003950">
    <property type="term" value="F:NAD+ poly-ADP-ribosyltransferase activity"/>
    <property type="evidence" value="ECO:0007669"/>
    <property type="project" value="UniProtKB-UniRule"/>
</dbReference>
<dbReference type="InterPro" id="IPR051712">
    <property type="entry name" value="ARTD-AVP"/>
</dbReference>
<dbReference type="CDD" id="cd01439">
    <property type="entry name" value="TCCD_inducible_PARP_like"/>
    <property type="match status" value="1"/>
</dbReference>
<dbReference type="SUPFAM" id="SSF117839">
    <property type="entry name" value="WWE domain"/>
    <property type="match status" value="1"/>
</dbReference>
<reference evidence="8 9" key="1">
    <citation type="journal article" date="2013" name="Curr. Biol.">
        <title>The Genome of the Foraminiferan Reticulomyxa filosa.</title>
        <authorList>
            <person name="Glockner G."/>
            <person name="Hulsmann N."/>
            <person name="Schleicher M."/>
            <person name="Noegel A.A."/>
            <person name="Eichinger L."/>
            <person name="Gallinger C."/>
            <person name="Pawlowski J."/>
            <person name="Sierra R."/>
            <person name="Euteneuer U."/>
            <person name="Pillet L."/>
            <person name="Moustafa A."/>
            <person name="Platzer M."/>
            <person name="Groth M."/>
            <person name="Szafranski K."/>
            <person name="Schliwa M."/>
        </authorList>
    </citation>
    <scope>NUCLEOTIDE SEQUENCE [LARGE SCALE GENOMIC DNA]</scope>
</reference>
<gene>
    <name evidence="8" type="ORF">RFI_28186</name>
</gene>
<dbReference type="EMBL" id="ASPP01024253">
    <property type="protein sequence ID" value="ETO09203.1"/>
    <property type="molecule type" value="Genomic_DNA"/>
</dbReference>
<dbReference type="SUPFAM" id="SSF56399">
    <property type="entry name" value="ADP-ribosylation"/>
    <property type="match status" value="1"/>
</dbReference>
<keyword evidence="4" id="KW-0328">Glycosyltransferase</keyword>
<keyword evidence="2" id="KW-0539">Nucleus</keyword>
<feature type="domain" description="PARP catalytic" evidence="7">
    <location>
        <begin position="344"/>
        <end position="544"/>
    </location>
</feature>
<evidence type="ECO:0000256" key="4">
    <source>
        <dbReference type="RuleBase" id="RU362114"/>
    </source>
</evidence>
<dbReference type="InterPro" id="IPR037197">
    <property type="entry name" value="WWE_dom_sf"/>
</dbReference>
<protein>
    <recommendedName>
        <fullName evidence="4">Poly [ADP-ribose] polymerase</fullName>
        <shortName evidence="4">PARP</shortName>
        <ecNumber evidence="4">2.4.2.-</ecNumber>
    </recommendedName>
</protein>
<keyword evidence="9" id="KW-1185">Reference proteome</keyword>
<evidence type="ECO:0000256" key="2">
    <source>
        <dbReference type="ARBA" id="ARBA00023242"/>
    </source>
</evidence>
<evidence type="ECO:0000256" key="3">
    <source>
        <dbReference type="ARBA" id="ARBA00024347"/>
    </source>
</evidence>
<feature type="region of interest" description="Disordered" evidence="5">
    <location>
        <begin position="142"/>
        <end position="165"/>
    </location>
</feature>
<name>X6M5E3_RETFI</name>
<evidence type="ECO:0000256" key="5">
    <source>
        <dbReference type="SAM" id="MobiDB-lite"/>
    </source>
</evidence>
<evidence type="ECO:0000259" key="7">
    <source>
        <dbReference type="PROSITE" id="PS51059"/>
    </source>
</evidence>
<dbReference type="PROSITE" id="PS51059">
    <property type="entry name" value="PARP_CATALYTIC"/>
    <property type="match status" value="1"/>
</dbReference>
<dbReference type="EC" id="2.4.2.-" evidence="4"/>
<comment type="caution">
    <text evidence="8">The sequence shown here is derived from an EMBL/GenBank/DDBJ whole genome shotgun (WGS) entry which is preliminary data.</text>
</comment>
<keyword evidence="4" id="KW-0520">NAD</keyword>
<evidence type="ECO:0000256" key="1">
    <source>
        <dbReference type="ARBA" id="ARBA00004123"/>
    </source>
</evidence>
<dbReference type="Pfam" id="PF00644">
    <property type="entry name" value="PARP"/>
    <property type="match status" value="1"/>
</dbReference>
<dbReference type="PANTHER" id="PTHR45740">
    <property type="entry name" value="POLY [ADP-RIBOSE] POLYMERASE"/>
    <property type="match status" value="1"/>
</dbReference>
<dbReference type="PROSITE" id="PS50918">
    <property type="entry name" value="WWE"/>
    <property type="match status" value="1"/>
</dbReference>
<dbReference type="Proteomes" id="UP000023152">
    <property type="component" value="Unassembled WGS sequence"/>
</dbReference>
<feature type="domain" description="WWE" evidence="6">
    <location>
        <begin position="253"/>
        <end position="332"/>
    </location>
</feature>
<keyword evidence="4" id="KW-0808">Transferase</keyword>
<dbReference type="GO" id="GO:1990404">
    <property type="term" value="F:NAD+-protein mono-ADP-ribosyltransferase activity"/>
    <property type="evidence" value="ECO:0007669"/>
    <property type="project" value="TreeGrafter"/>
</dbReference>
<dbReference type="Gene3D" id="3.30.720.50">
    <property type="match status" value="1"/>
</dbReference>
<dbReference type="AlphaFoldDB" id="X6M5E3"/>
<feature type="compositionally biased region" description="Polar residues" evidence="5">
    <location>
        <begin position="149"/>
        <end position="160"/>
    </location>
</feature>
<evidence type="ECO:0000313" key="9">
    <source>
        <dbReference type="Proteomes" id="UP000023152"/>
    </source>
</evidence>
<comment type="similarity">
    <text evidence="3">Belongs to the ARTD/PARP family.</text>
</comment>
<comment type="subcellular location">
    <subcellularLocation>
        <location evidence="1">Nucleus</location>
    </subcellularLocation>
</comment>
<dbReference type="Gene3D" id="3.90.228.10">
    <property type="match status" value="1"/>
</dbReference>
<dbReference type="InterPro" id="IPR012317">
    <property type="entry name" value="Poly(ADP-ribose)pol_cat_dom"/>
</dbReference>
<proteinExistence type="inferred from homology"/>
<evidence type="ECO:0000259" key="6">
    <source>
        <dbReference type="PROSITE" id="PS50918"/>
    </source>
</evidence>
<evidence type="ECO:0000313" key="8">
    <source>
        <dbReference type="EMBL" id="ETO09203.1"/>
    </source>
</evidence>
<dbReference type="GO" id="GO:0005634">
    <property type="term" value="C:nucleus"/>
    <property type="evidence" value="ECO:0007669"/>
    <property type="project" value="UniProtKB-SubCell"/>
</dbReference>
<organism evidence="8 9">
    <name type="scientific">Reticulomyxa filosa</name>
    <dbReference type="NCBI Taxonomy" id="46433"/>
    <lineage>
        <taxon>Eukaryota</taxon>
        <taxon>Sar</taxon>
        <taxon>Rhizaria</taxon>
        <taxon>Retaria</taxon>
        <taxon>Foraminifera</taxon>
        <taxon>Monothalamids</taxon>
        <taxon>Reticulomyxidae</taxon>
        <taxon>Reticulomyxa</taxon>
    </lineage>
</organism>
<dbReference type="OrthoDB" id="6133115at2759"/>
<accession>X6M5E3</accession>
<dbReference type="Pfam" id="PF02825">
    <property type="entry name" value="WWE"/>
    <property type="match status" value="1"/>
</dbReference>
<dbReference type="PANTHER" id="PTHR45740:SF21">
    <property type="entry name" value="POLY [ADP-RIBOSE] POLYMERASE"/>
    <property type="match status" value="1"/>
</dbReference>
<sequence>MVDSLNKTIFSGIHSSHTQSVARKVPSHSFRQMQNQWTAVGRRSRAQIISQQRSMAAISGLYRTSFHSKCSFVSFVIVVVIGGEGEREKKKGEIAKENILEDIHKQATLMYVYVVCVGKKIKFIHSRFGRLQDGKYFSNRNRKRKNSALYPNSPNSTQTVRDGEDNGGCLKNQYHTWIARQFATLNENSPPQSIKTMLEKIQQKMDQVRGHTNPEAYHELYSLQITYRAWLAQESIAPKILQHYTGRVFQATSMCITGLKIPENFEWQYLDDRHCWISFDPEVASYVECRYQLKSSAIDYVIRDGYHMTLYVCHEPMVQQSHSSGRQKHVRRRIFCGIPTIPFERWKNVWRSKNELATLEEVALGTASAQEYKWAWQLFKDRGMPCATIMKIERIENSRLFNSFKDWKGMNSIRTNPAAIREHYLFHGTSPGCVAAIVQQGIDPRLSGTNDTAYGKGSYFAVHSSYSNRFCHESDIDRTRQMLLCRVKVGNYHLGHRDLVRPEPIKLGCHDLYDSCVNDLECPTIFVTFDLGQCYPMYLITYIN</sequence>
<dbReference type="InterPro" id="IPR004170">
    <property type="entry name" value="WWE_dom"/>
</dbReference>